<dbReference type="InterPro" id="IPR032710">
    <property type="entry name" value="NTF2-like_dom_sf"/>
</dbReference>
<evidence type="ECO:0000313" key="2">
    <source>
        <dbReference type="EMBL" id="KTS07993.1"/>
    </source>
</evidence>
<dbReference type="PANTHER" id="PTHR38436:SF1">
    <property type="entry name" value="ESTER CYCLASE"/>
    <property type="match status" value="1"/>
</dbReference>
<dbReference type="SUPFAM" id="SSF54427">
    <property type="entry name" value="NTF2-like"/>
    <property type="match status" value="1"/>
</dbReference>
<organism evidence="2 3">
    <name type="scientific">Microbacterium testaceum</name>
    <name type="common">Aureobacterium testaceum</name>
    <name type="synonym">Brevibacterium testaceum</name>
    <dbReference type="NCBI Taxonomy" id="2033"/>
    <lineage>
        <taxon>Bacteria</taxon>
        <taxon>Bacillati</taxon>
        <taxon>Actinomycetota</taxon>
        <taxon>Actinomycetes</taxon>
        <taxon>Micrococcales</taxon>
        <taxon>Microbacteriaceae</taxon>
        <taxon>Microbacterium</taxon>
    </lineage>
</organism>
<dbReference type="Pfam" id="PF12680">
    <property type="entry name" value="SnoaL_2"/>
    <property type="match status" value="1"/>
</dbReference>
<evidence type="ECO:0000259" key="1">
    <source>
        <dbReference type="Pfam" id="PF12680"/>
    </source>
</evidence>
<feature type="domain" description="SnoaL-like" evidence="1">
    <location>
        <begin position="11"/>
        <end position="108"/>
    </location>
</feature>
<dbReference type="AlphaFoldDB" id="A0A147F3P0"/>
<proteinExistence type="predicted"/>
<dbReference type="OrthoDB" id="129343at2"/>
<dbReference type="Proteomes" id="UP000072189">
    <property type="component" value="Unassembled WGS sequence"/>
</dbReference>
<sequence length="126" mass="14056">MSTTDNTQLVVSFYEQAFNAGQPEEAAARALGETYTQHNPGAQDGPAAFIGYTHWLRGQFPDLHLDIKRVIADDDMVVTHSNLHLAPGDRGMAVADFWRLEDGKIVEHWDVVQEVPEESANDNTMF</sequence>
<dbReference type="PATRIC" id="fig|2033.4.peg.3538"/>
<dbReference type="InterPro" id="IPR037401">
    <property type="entry name" value="SnoaL-like"/>
</dbReference>
<dbReference type="Gene3D" id="3.10.450.50">
    <property type="match status" value="1"/>
</dbReference>
<protein>
    <recommendedName>
        <fullName evidence="1">SnoaL-like domain-containing protein</fullName>
    </recommendedName>
</protein>
<gene>
    <name evidence="2" type="ORF">RSA3_16170</name>
</gene>
<accession>A0A147F3P0</accession>
<dbReference type="InterPro" id="IPR009959">
    <property type="entry name" value="Cyclase_SnoaL-like"/>
</dbReference>
<comment type="caution">
    <text evidence="2">The sequence shown here is derived from an EMBL/GenBank/DDBJ whole genome shotgun (WGS) entry which is preliminary data.</text>
</comment>
<reference evidence="2 3" key="1">
    <citation type="journal article" date="2016" name="Front. Microbiol.">
        <title>Genomic Resource of Rice Seed Associated Bacteria.</title>
        <authorList>
            <person name="Midha S."/>
            <person name="Bansal K."/>
            <person name="Sharma S."/>
            <person name="Kumar N."/>
            <person name="Patil P.P."/>
            <person name="Chaudhry V."/>
            <person name="Patil P.B."/>
        </authorList>
    </citation>
    <scope>NUCLEOTIDE SEQUENCE [LARGE SCALE GENOMIC DNA]</scope>
    <source>
        <strain evidence="2 3">RSA3</strain>
    </source>
</reference>
<dbReference type="GO" id="GO:0030638">
    <property type="term" value="P:polyketide metabolic process"/>
    <property type="evidence" value="ECO:0007669"/>
    <property type="project" value="InterPro"/>
</dbReference>
<dbReference type="RefSeq" id="WP_058598041.1">
    <property type="nucleotide sequence ID" value="NZ_LDRR01000081.1"/>
</dbReference>
<name>A0A147F3P0_MICTE</name>
<dbReference type="EMBL" id="LDRV01000112">
    <property type="protein sequence ID" value="KTS07993.1"/>
    <property type="molecule type" value="Genomic_DNA"/>
</dbReference>
<dbReference type="PANTHER" id="PTHR38436">
    <property type="entry name" value="POLYKETIDE CYCLASE SNOAL-LIKE DOMAIN"/>
    <property type="match status" value="1"/>
</dbReference>
<evidence type="ECO:0000313" key="3">
    <source>
        <dbReference type="Proteomes" id="UP000072189"/>
    </source>
</evidence>